<evidence type="ECO:0008006" key="12">
    <source>
        <dbReference type="Google" id="ProtNLM"/>
    </source>
</evidence>
<sequence length="275" mass="31126">VVLNLISNLEYPVWPAVKVRSVGGLSEANVFSCFSMKHKLLFWDRPERIGFQGSSKCVLCNLESERPDHTLLRCPVSWKYSGLQVFMHEKSNRHTGAFVFSLGNLFASIPFLFLIALSCSLVIYFLLGMRSAFGLFMYFMLNFFMCLLINEGLLMVVASMLPQLFKGIITVVFLQGIMTLVAGYFRLRDELPRPVWKYPISYLAFHTYAIEGLLENEYTGTSFAVGQIGSIPGDQAVHDSYNISSSRNGKWLNLLILAVIAVGYRIILFLSLHFE</sequence>
<evidence type="ECO:0000256" key="7">
    <source>
        <dbReference type="SAM" id="Phobius"/>
    </source>
</evidence>
<evidence type="ECO:0000256" key="4">
    <source>
        <dbReference type="ARBA" id="ARBA00022692"/>
    </source>
</evidence>
<accession>A0AA38CSI5</accession>
<dbReference type="EMBL" id="JAHRHJ020000009">
    <property type="protein sequence ID" value="KAH9301784.1"/>
    <property type="molecule type" value="Genomic_DNA"/>
</dbReference>
<feature type="transmembrane region" description="Helical" evidence="7">
    <location>
        <begin position="139"/>
        <end position="161"/>
    </location>
</feature>
<feature type="transmembrane region" description="Helical" evidence="7">
    <location>
        <begin position="167"/>
        <end position="187"/>
    </location>
</feature>
<gene>
    <name evidence="10" type="ORF">KI387_013367</name>
</gene>
<dbReference type="GO" id="GO:0016020">
    <property type="term" value="C:membrane"/>
    <property type="evidence" value="ECO:0007669"/>
    <property type="project" value="UniProtKB-SubCell"/>
</dbReference>
<evidence type="ECO:0000256" key="5">
    <source>
        <dbReference type="ARBA" id="ARBA00022989"/>
    </source>
</evidence>
<organism evidence="10 11">
    <name type="scientific">Taxus chinensis</name>
    <name type="common">Chinese yew</name>
    <name type="synonym">Taxus wallichiana var. chinensis</name>
    <dbReference type="NCBI Taxonomy" id="29808"/>
    <lineage>
        <taxon>Eukaryota</taxon>
        <taxon>Viridiplantae</taxon>
        <taxon>Streptophyta</taxon>
        <taxon>Embryophyta</taxon>
        <taxon>Tracheophyta</taxon>
        <taxon>Spermatophyta</taxon>
        <taxon>Pinopsida</taxon>
        <taxon>Pinidae</taxon>
        <taxon>Conifers II</taxon>
        <taxon>Cupressales</taxon>
        <taxon>Taxaceae</taxon>
        <taxon>Taxus</taxon>
    </lineage>
</organism>
<dbReference type="AlphaFoldDB" id="A0AA38CSI5"/>
<proteinExistence type="inferred from homology"/>
<dbReference type="InterPro" id="IPR013525">
    <property type="entry name" value="ABC2_TM"/>
</dbReference>
<feature type="non-terminal residue" evidence="10">
    <location>
        <position position="1"/>
    </location>
</feature>
<keyword evidence="11" id="KW-1185">Reference proteome</keyword>
<feature type="domain" description="ABC-2 type transporter transmembrane" evidence="8">
    <location>
        <begin position="82"/>
        <end position="218"/>
    </location>
</feature>
<evidence type="ECO:0000256" key="2">
    <source>
        <dbReference type="ARBA" id="ARBA00005814"/>
    </source>
</evidence>
<name>A0AA38CSI5_TAXCH</name>
<evidence type="ECO:0000313" key="11">
    <source>
        <dbReference type="Proteomes" id="UP000824469"/>
    </source>
</evidence>
<feature type="domain" description="Reverse transcriptase zinc-binding" evidence="9">
    <location>
        <begin position="28"/>
        <end position="78"/>
    </location>
</feature>
<dbReference type="PANTHER" id="PTHR48042:SF12">
    <property type="entry name" value="ABC TRANSPORTER G FAMILY MEMBER 3"/>
    <property type="match status" value="1"/>
</dbReference>
<comment type="subcellular location">
    <subcellularLocation>
        <location evidence="1">Membrane</location>
        <topology evidence="1">Multi-pass membrane protein</topology>
    </subcellularLocation>
</comment>
<keyword evidence="4 7" id="KW-0812">Transmembrane</keyword>
<reference evidence="10 11" key="1">
    <citation type="journal article" date="2021" name="Nat. Plants">
        <title>The Taxus genome provides insights into paclitaxel biosynthesis.</title>
        <authorList>
            <person name="Xiong X."/>
            <person name="Gou J."/>
            <person name="Liao Q."/>
            <person name="Li Y."/>
            <person name="Zhou Q."/>
            <person name="Bi G."/>
            <person name="Li C."/>
            <person name="Du R."/>
            <person name="Wang X."/>
            <person name="Sun T."/>
            <person name="Guo L."/>
            <person name="Liang H."/>
            <person name="Lu P."/>
            <person name="Wu Y."/>
            <person name="Zhang Z."/>
            <person name="Ro D.K."/>
            <person name="Shang Y."/>
            <person name="Huang S."/>
            <person name="Yan J."/>
        </authorList>
    </citation>
    <scope>NUCLEOTIDE SEQUENCE [LARGE SCALE GENOMIC DNA]</scope>
    <source>
        <strain evidence="10">Ta-2019</strain>
    </source>
</reference>
<evidence type="ECO:0000256" key="6">
    <source>
        <dbReference type="ARBA" id="ARBA00023136"/>
    </source>
</evidence>
<comment type="similarity">
    <text evidence="2">Belongs to the ABC transporter superfamily. ABCG family. Eye pigment precursor importer (TC 3.A.1.204) subfamily.</text>
</comment>
<evidence type="ECO:0000256" key="3">
    <source>
        <dbReference type="ARBA" id="ARBA00022448"/>
    </source>
</evidence>
<dbReference type="InterPro" id="IPR052215">
    <property type="entry name" value="Plant_ABCG"/>
</dbReference>
<comment type="caution">
    <text evidence="10">The sequence shown here is derived from an EMBL/GenBank/DDBJ whole genome shotgun (WGS) entry which is preliminary data.</text>
</comment>
<keyword evidence="3" id="KW-0813">Transport</keyword>
<keyword evidence="5 7" id="KW-1133">Transmembrane helix</keyword>
<evidence type="ECO:0000259" key="9">
    <source>
        <dbReference type="Pfam" id="PF13966"/>
    </source>
</evidence>
<dbReference type="GO" id="GO:0140359">
    <property type="term" value="F:ABC-type transporter activity"/>
    <property type="evidence" value="ECO:0007669"/>
    <property type="project" value="InterPro"/>
</dbReference>
<dbReference type="InterPro" id="IPR026960">
    <property type="entry name" value="RVT-Znf"/>
</dbReference>
<evidence type="ECO:0000259" key="8">
    <source>
        <dbReference type="Pfam" id="PF01061"/>
    </source>
</evidence>
<keyword evidence="6 7" id="KW-0472">Membrane</keyword>
<evidence type="ECO:0000313" key="10">
    <source>
        <dbReference type="EMBL" id="KAH9301784.1"/>
    </source>
</evidence>
<feature type="transmembrane region" description="Helical" evidence="7">
    <location>
        <begin position="251"/>
        <end position="274"/>
    </location>
</feature>
<feature type="transmembrane region" description="Helical" evidence="7">
    <location>
        <begin position="105"/>
        <end position="127"/>
    </location>
</feature>
<dbReference type="PANTHER" id="PTHR48042">
    <property type="entry name" value="ABC TRANSPORTER G FAMILY MEMBER 11"/>
    <property type="match status" value="1"/>
</dbReference>
<feature type="non-terminal residue" evidence="10">
    <location>
        <position position="275"/>
    </location>
</feature>
<dbReference type="Proteomes" id="UP000824469">
    <property type="component" value="Unassembled WGS sequence"/>
</dbReference>
<evidence type="ECO:0000256" key="1">
    <source>
        <dbReference type="ARBA" id="ARBA00004141"/>
    </source>
</evidence>
<dbReference type="Pfam" id="PF13966">
    <property type="entry name" value="zf-RVT"/>
    <property type="match status" value="1"/>
</dbReference>
<dbReference type="Pfam" id="PF01061">
    <property type="entry name" value="ABC2_membrane"/>
    <property type="match status" value="1"/>
</dbReference>
<protein>
    <recommendedName>
        <fullName evidence="12">ABC-2 type transporter domain-containing protein</fullName>
    </recommendedName>
</protein>